<dbReference type="Proteomes" id="UP001162501">
    <property type="component" value="Chromosome 28"/>
</dbReference>
<reference evidence="1" key="2">
    <citation type="submission" date="2025-03" db="EMBL/GenBank/DDBJ databases">
        <authorList>
            <consortium name="ELIXIR-Norway"/>
            <consortium name="Elixir Norway"/>
        </authorList>
    </citation>
    <scope>NUCLEOTIDE SEQUENCE</scope>
</reference>
<evidence type="ECO:0000313" key="2">
    <source>
        <dbReference type="Proteomes" id="UP001162501"/>
    </source>
</evidence>
<proteinExistence type="predicted"/>
<name>A0AC59ZDN4_RANTA</name>
<gene>
    <name evidence="1" type="ORF">MRATA1EN22A_LOCUS17230</name>
</gene>
<accession>A0AC59ZDN4</accession>
<reference evidence="1" key="1">
    <citation type="submission" date="2023-05" db="EMBL/GenBank/DDBJ databases">
        <authorList>
            <consortium name="ELIXIR-Norway"/>
        </authorList>
    </citation>
    <scope>NUCLEOTIDE SEQUENCE</scope>
</reference>
<organism evidence="1 2">
    <name type="scientific">Rangifer tarandus platyrhynchus</name>
    <name type="common">Svalbard reindeer</name>
    <dbReference type="NCBI Taxonomy" id="3082113"/>
    <lineage>
        <taxon>Eukaryota</taxon>
        <taxon>Metazoa</taxon>
        <taxon>Chordata</taxon>
        <taxon>Craniata</taxon>
        <taxon>Vertebrata</taxon>
        <taxon>Euteleostomi</taxon>
        <taxon>Mammalia</taxon>
        <taxon>Eutheria</taxon>
        <taxon>Laurasiatheria</taxon>
        <taxon>Artiodactyla</taxon>
        <taxon>Ruminantia</taxon>
        <taxon>Pecora</taxon>
        <taxon>Cervidae</taxon>
        <taxon>Odocoileinae</taxon>
        <taxon>Rangifer</taxon>
    </lineage>
</organism>
<dbReference type="EMBL" id="OX596112">
    <property type="protein sequence ID" value="CAN0387104.1"/>
    <property type="molecule type" value="Genomic_DNA"/>
</dbReference>
<evidence type="ECO:0000313" key="1">
    <source>
        <dbReference type="EMBL" id="CAN0387104.1"/>
    </source>
</evidence>
<sequence>MERLHSTVDVEGRHKGHVSSLYLQGDTDRGNSQKEERSSITCVGVGATSEHSSTPGTLEEPWEDEPEINSPLDHRRIRRRRPAASPPSQKPALSRNKSAGQRESRQLGLARLGSLLETLIRRGDHHICLRPAKPPPALSVDAQSASEEGEGATLWWKNVADTTVAEADTSVTDDVGVRCLSMKPPMPLSCRPRQSDPAGAVATGSSNAADGGGTQVVRGAERPYGLPKTSHSQSFFSSG</sequence>
<protein>
    <submittedName>
        <fullName evidence="1">Uncharacterized protein</fullName>
    </submittedName>
</protein>